<dbReference type="Proteomes" id="UP001345963">
    <property type="component" value="Unassembled WGS sequence"/>
</dbReference>
<gene>
    <name evidence="1" type="ORF">ATANTOWER_032072</name>
</gene>
<keyword evidence="2" id="KW-1185">Reference proteome</keyword>
<reference evidence="1 2" key="1">
    <citation type="submission" date="2021-07" db="EMBL/GenBank/DDBJ databases">
        <authorList>
            <person name="Palmer J.M."/>
        </authorList>
    </citation>
    <scope>NUCLEOTIDE SEQUENCE [LARGE SCALE GENOMIC DNA]</scope>
    <source>
        <strain evidence="1 2">AT_MEX2019</strain>
        <tissue evidence="1">Muscle</tissue>
    </source>
</reference>
<evidence type="ECO:0000313" key="2">
    <source>
        <dbReference type="Proteomes" id="UP001345963"/>
    </source>
</evidence>
<evidence type="ECO:0000313" key="1">
    <source>
        <dbReference type="EMBL" id="MED6248353.1"/>
    </source>
</evidence>
<name>A0ABU7BFG8_9TELE</name>
<sequence>MMNFCIPDVYEMPHTGVRGYTVQSGGEPCMYPGEGPGFGHYEPQPLHHPPCMEQAWPPSQHYSCSYAAGPSSFKNEFCNMEVPLSHFHHQPEYFPEIKPDYSHLQWMQGAHRKGMASGMLLLAPS</sequence>
<comment type="caution">
    <text evidence="1">The sequence shown here is derived from an EMBL/GenBank/DDBJ whole genome shotgun (WGS) entry which is preliminary data.</text>
</comment>
<dbReference type="EMBL" id="JAHUTI010050100">
    <property type="protein sequence ID" value="MED6248353.1"/>
    <property type="molecule type" value="Genomic_DNA"/>
</dbReference>
<accession>A0ABU7BFG8</accession>
<protein>
    <submittedName>
        <fullName evidence="1">Uncharacterized protein</fullName>
    </submittedName>
</protein>
<organism evidence="1 2">
    <name type="scientific">Ataeniobius toweri</name>
    <dbReference type="NCBI Taxonomy" id="208326"/>
    <lineage>
        <taxon>Eukaryota</taxon>
        <taxon>Metazoa</taxon>
        <taxon>Chordata</taxon>
        <taxon>Craniata</taxon>
        <taxon>Vertebrata</taxon>
        <taxon>Euteleostomi</taxon>
        <taxon>Actinopterygii</taxon>
        <taxon>Neopterygii</taxon>
        <taxon>Teleostei</taxon>
        <taxon>Neoteleostei</taxon>
        <taxon>Acanthomorphata</taxon>
        <taxon>Ovalentaria</taxon>
        <taxon>Atherinomorphae</taxon>
        <taxon>Cyprinodontiformes</taxon>
        <taxon>Goodeidae</taxon>
        <taxon>Ataeniobius</taxon>
    </lineage>
</organism>
<proteinExistence type="predicted"/>